<dbReference type="InterPro" id="IPR010652">
    <property type="entry name" value="DUF1232"/>
</dbReference>
<evidence type="ECO:0000256" key="4">
    <source>
        <dbReference type="ARBA" id="ARBA00023136"/>
    </source>
</evidence>
<evidence type="ECO:0000256" key="2">
    <source>
        <dbReference type="ARBA" id="ARBA00022692"/>
    </source>
</evidence>
<reference evidence="7 8" key="1">
    <citation type="submission" date="2022-01" db="EMBL/GenBank/DDBJ databases">
        <title>Mariniradius saccharolyticus sp. nov., isolated from sediment of a river.</title>
        <authorList>
            <person name="Liu H."/>
        </authorList>
    </citation>
    <scope>NUCLEOTIDE SEQUENCE [LARGE SCALE GENOMIC DNA]</scope>
    <source>
        <strain evidence="7 8">RY-2</strain>
    </source>
</reference>
<keyword evidence="2 5" id="KW-0812">Transmembrane</keyword>
<dbReference type="EMBL" id="JAKEVZ010000027">
    <property type="protein sequence ID" value="MCF1753320.1"/>
    <property type="molecule type" value="Genomic_DNA"/>
</dbReference>
<dbReference type="Pfam" id="PF06803">
    <property type="entry name" value="DUF1232"/>
    <property type="match status" value="1"/>
</dbReference>
<dbReference type="RefSeq" id="WP_234863118.1">
    <property type="nucleotide sequence ID" value="NZ_JAKEVZ010000027.1"/>
</dbReference>
<evidence type="ECO:0000259" key="6">
    <source>
        <dbReference type="Pfam" id="PF06803"/>
    </source>
</evidence>
<keyword evidence="8" id="KW-1185">Reference proteome</keyword>
<comment type="caution">
    <text evidence="7">The sequence shown here is derived from an EMBL/GenBank/DDBJ whole genome shotgun (WGS) entry which is preliminary data.</text>
</comment>
<evidence type="ECO:0000313" key="7">
    <source>
        <dbReference type="EMBL" id="MCF1753320.1"/>
    </source>
</evidence>
<proteinExistence type="predicted"/>
<keyword evidence="4 5" id="KW-0472">Membrane</keyword>
<sequence length="138" mass="15750">MENLDEKKEGFLDRAKMLYLKKAQEIAGEESKLRKLLRNVAEKLDRLAHHPKVQAVIEPVKIFKRMIQAHMNGSHKVSAKSLVLMVLGLVYFLSPIDVIPDFLPGLGFTDDLSVILAVYHAVKHEVEDFLAWEKQAMK</sequence>
<evidence type="ECO:0000256" key="3">
    <source>
        <dbReference type="ARBA" id="ARBA00022989"/>
    </source>
</evidence>
<protein>
    <submittedName>
        <fullName evidence="7">DUF1232 domain-containing protein</fullName>
    </submittedName>
</protein>
<dbReference type="Proteomes" id="UP001201449">
    <property type="component" value="Unassembled WGS sequence"/>
</dbReference>
<evidence type="ECO:0000256" key="1">
    <source>
        <dbReference type="ARBA" id="ARBA00004127"/>
    </source>
</evidence>
<organism evidence="7 8">
    <name type="scientific">Mariniradius sediminis</name>
    <dbReference type="NCBI Taxonomy" id="2909237"/>
    <lineage>
        <taxon>Bacteria</taxon>
        <taxon>Pseudomonadati</taxon>
        <taxon>Bacteroidota</taxon>
        <taxon>Cytophagia</taxon>
        <taxon>Cytophagales</taxon>
        <taxon>Cyclobacteriaceae</taxon>
        <taxon>Mariniradius</taxon>
    </lineage>
</organism>
<name>A0ABS9C177_9BACT</name>
<accession>A0ABS9C177</accession>
<evidence type="ECO:0000313" key="8">
    <source>
        <dbReference type="Proteomes" id="UP001201449"/>
    </source>
</evidence>
<comment type="subcellular location">
    <subcellularLocation>
        <location evidence="1">Endomembrane system</location>
        <topology evidence="1">Multi-pass membrane protein</topology>
    </subcellularLocation>
</comment>
<feature type="domain" description="DUF1232" evidence="6">
    <location>
        <begin position="82"/>
        <end position="116"/>
    </location>
</feature>
<feature type="transmembrane region" description="Helical" evidence="5">
    <location>
        <begin position="77"/>
        <end position="94"/>
    </location>
</feature>
<evidence type="ECO:0000256" key="5">
    <source>
        <dbReference type="SAM" id="Phobius"/>
    </source>
</evidence>
<gene>
    <name evidence="7" type="ORF">L0U89_19825</name>
</gene>
<keyword evidence="3 5" id="KW-1133">Transmembrane helix</keyword>